<name>A0A8R7V6L8_TRIUA</name>
<reference evidence="1" key="3">
    <citation type="submission" date="2022-06" db="UniProtKB">
        <authorList>
            <consortium name="EnsemblPlants"/>
        </authorList>
    </citation>
    <scope>IDENTIFICATION</scope>
</reference>
<dbReference type="AlphaFoldDB" id="A0A8R7V6L8"/>
<dbReference type="Proteomes" id="UP000015106">
    <property type="component" value="Chromosome 7"/>
</dbReference>
<evidence type="ECO:0000313" key="1">
    <source>
        <dbReference type="EnsemblPlants" id="TuG1812G0700003071.01.T01.cds384853"/>
    </source>
</evidence>
<keyword evidence="2" id="KW-1185">Reference proteome</keyword>
<proteinExistence type="predicted"/>
<reference evidence="2" key="1">
    <citation type="journal article" date="2013" name="Nature">
        <title>Draft genome of the wheat A-genome progenitor Triticum urartu.</title>
        <authorList>
            <person name="Ling H.Q."/>
            <person name="Zhao S."/>
            <person name="Liu D."/>
            <person name="Wang J."/>
            <person name="Sun H."/>
            <person name="Zhang C."/>
            <person name="Fan H."/>
            <person name="Li D."/>
            <person name="Dong L."/>
            <person name="Tao Y."/>
            <person name="Gao C."/>
            <person name="Wu H."/>
            <person name="Li Y."/>
            <person name="Cui Y."/>
            <person name="Guo X."/>
            <person name="Zheng S."/>
            <person name="Wang B."/>
            <person name="Yu K."/>
            <person name="Liang Q."/>
            <person name="Yang W."/>
            <person name="Lou X."/>
            <person name="Chen J."/>
            <person name="Feng M."/>
            <person name="Jian J."/>
            <person name="Zhang X."/>
            <person name="Luo G."/>
            <person name="Jiang Y."/>
            <person name="Liu J."/>
            <person name="Wang Z."/>
            <person name="Sha Y."/>
            <person name="Zhang B."/>
            <person name="Wu H."/>
            <person name="Tang D."/>
            <person name="Shen Q."/>
            <person name="Xue P."/>
            <person name="Zou S."/>
            <person name="Wang X."/>
            <person name="Liu X."/>
            <person name="Wang F."/>
            <person name="Yang Y."/>
            <person name="An X."/>
            <person name="Dong Z."/>
            <person name="Zhang K."/>
            <person name="Zhang X."/>
            <person name="Luo M.C."/>
            <person name="Dvorak J."/>
            <person name="Tong Y."/>
            <person name="Wang J."/>
            <person name="Yang H."/>
            <person name="Li Z."/>
            <person name="Wang D."/>
            <person name="Zhang A."/>
            <person name="Wang J."/>
        </authorList>
    </citation>
    <scope>NUCLEOTIDE SEQUENCE</scope>
    <source>
        <strain evidence="2">cv. G1812</strain>
    </source>
</reference>
<protein>
    <submittedName>
        <fullName evidence="1">Uncharacterized protein</fullName>
    </submittedName>
</protein>
<evidence type="ECO:0000313" key="2">
    <source>
        <dbReference type="Proteomes" id="UP000015106"/>
    </source>
</evidence>
<organism evidence="1 2">
    <name type="scientific">Triticum urartu</name>
    <name type="common">Red wild einkorn</name>
    <name type="synonym">Crithodium urartu</name>
    <dbReference type="NCBI Taxonomy" id="4572"/>
    <lineage>
        <taxon>Eukaryota</taxon>
        <taxon>Viridiplantae</taxon>
        <taxon>Streptophyta</taxon>
        <taxon>Embryophyta</taxon>
        <taxon>Tracheophyta</taxon>
        <taxon>Spermatophyta</taxon>
        <taxon>Magnoliopsida</taxon>
        <taxon>Liliopsida</taxon>
        <taxon>Poales</taxon>
        <taxon>Poaceae</taxon>
        <taxon>BOP clade</taxon>
        <taxon>Pooideae</taxon>
        <taxon>Triticodae</taxon>
        <taxon>Triticeae</taxon>
        <taxon>Triticinae</taxon>
        <taxon>Triticum</taxon>
    </lineage>
</organism>
<accession>A0A8R7V6L8</accession>
<reference evidence="1" key="2">
    <citation type="submission" date="2018-03" db="EMBL/GenBank/DDBJ databases">
        <title>The Triticum urartu genome reveals the dynamic nature of wheat genome evolution.</title>
        <authorList>
            <person name="Ling H."/>
            <person name="Ma B."/>
            <person name="Shi X."/>
            <person name="Liu H."/>
            <person name="Dong L."/>
            <person name="Sun H."/>
            <person name="Cao Y."/>
            <person name="Gao Q."/>
            <person name="Zheng S."/>
            <person name="Li Y."/>
            <person name="Yu Y."/>
            <person name="Du H."/>
            <person name="Qi M."/>
            <person name="Li Y."/>
            <person name="Yu H."/>
            <person name="Cui Y."/>
            <person name="Wang N."/>
            <person name="Chen C."/>
            <person name="Wu H."/>
            <person name="Zhao Y."/>
            <person name="Zhang J."/>
            <person name="Li Y."/>
            <person name="Zhou W."/>
            <person name="Zhang B."/>
            <person name="Hu W."/>
            <person name="Eijk M."/>
            <person name="Tang J."/>
            <person name="Witsenboer H."/>
            <person name="Zhao S."/>
            <person name="Li Z."/>
            <person name="Zhang A."/>
            <person name="Wang D."/>
            <person name="Liang C."/>
        </authorList>
    </citation>
    <scope>NUCLEOTIDE SEQUENCE [LARGE SCALE GENOMIC DNA]</scope>
    <source>
        <strain evidence="1">cv. G1812</strain>
    </source>
</reference>
<sequence>QTFSNHIHNHHFKQNITNVVHQLTLSLLQFVHSLLQPKYAYLLQYNNIPVYYSQTKKMNLC</sequence>
<dbReference type="EnsemblPlants" id="TuG1812G0700003071.01.T01">
    <property type="protein sequence ID" value="TuG1812G0700003071.01.T01.cds384853"/>
    <property type="gene ID" value="TuG1812G0700003071.01"/>
</dbReference>
<dbReference type="Gramene" id="TuG1812G0700003071.01.T01">
    <property type="protein sequence ID" value="TuG1812G0700003071.01.T01.cds384853"/>
    <property type="gene ID" value="TuG1812G0700003071.01"/>
</dbReference>